<keyword evidence="3" id="KW-1185">Reference proteome</keyword>
<feature type="compositionally biased region" description="Basic residues" evidence="1">
    <location>
        <begin position="397"/>
        <end position="406"/>
    </location>
</feature>
<organism evidence="2 3">
    <name type="scientific">Neohortaea acidophila</name>
    <dbReference type="NCBI Taxonomy" id="245834"/>
    <lineage>
        <taxon>Eukaryota</taxon>
        <taxon>Fungi</taxon>
        <taxon>Dikarya</taxon>
        <taxon>Ascomycota</taxon>
        <taxon>Pezizomycotina</taxon>
        <taxon>Dothideomycetes</taxon>
        <taxon>Dothideomycetidae</taxon>
        <taxon>Mycosphaerellales</taxon>
        <taxon>Teratosphaeriaceae</taxon>
        <taxon>Neohortaea</taxon>
    </lineage>
</organism>
<name>A0A6A6PHD1_9PEZI</name>
<feature type="compositionally biased region" description="Polar residues" evidence="1">
    <location>
        <begin position="407"/>
        <end position="416"/>
    </location>
</feature>
<feature type="region of interest" description="Disordered" evidence="1">
    <location>
        <begin position="258"/>
        <end position="353"/>
    </location>
</feature>
<evidence type="ECO:0000313" key="3">
    <source>
        <dbReference type="Proteomes" id="UP000799767"/>
    </source>
</evidence>
<feature type="compositionally biased region" description="Acidic residues" evidence="1">
    <location>
        <begin position="324"/>
        <end position="338"/>
    </location>
</feature>
<gene>
    <name evidence="2" type="ORF">BDY17DRAFT_303854</name>
</gene>
<feature type="region of interest" description="Disordered" evidence="1">
    <location>
        <begin position="382"/>
        <end position="470"/>
    </location>
</feature>
<protein>
    <submittedName>
        <fullName evidence="2">Uncharacterized protein</fullName>
    </submittedName>
</protein>
<evidence type="ECO:0000313" key="2">
    <source>
        <dbReference type="EMBL" id="KAF2479428.1"/>
    </source>
</evidence>
<dbReference type="GeneID" id="54475647"/>
<dbReference type="AlphaFoldDB" id="A0A6A6PHD1"/>
<reference evidence="2" key="1">
    <citation type="journal article" date="2020" name="Stud. Mycol.">
        <title>101 Dothideomycetes genomes: a test case for predicting lifestyles and emergence of pathogens.</title>
        <authorList>
            <person name="Haridas S."/>
            <person name="Albert R."/>
            <person name="Binder M."/>
            <person name="Bloem J."/>
            <person name="Labutti K."/>
            <person name="Salamov A."/>
            <person name="Andreopoulos B."/>
            <person name="Baker S."/>
            <person name="Barry K."/>
            <person name="Bills G."/>
            <person name="Bluhm B."/>
            <person name="Cannon C."/>
            <person name="Castanera R."/>
            <person name="Culley D."/>
            <person name="Daum C."/>
            <person name="Ezra D."/>
            <person name="Gonzalez J."/>
            <person name="Henrissat B."/>
            <person name="Kuo A."/>
            <person name="Liang C."/>
            <person name="Lipzen A."/>
            <person name="Lutzoni F."/>
            <person name="Magnuson J."/>
            <person name="Mondo S."/>
            <person name="Nolan M."/>
            <person name="Ohm R."/>
            <person name="Pangilinan J."/>
            <person name="Park H.-J."/>
            <person name="Ramirez L."/>
            <person name="Alfaro M."/>
            <person name="Sun H."/>
            <person name="Tritt A."/>
            <person name="Yoshinaga Y."/>
            <person name="Zwiers L.-H."/>
            <person name="Turgeon B."/>
            <person name="Goodwin S."/>
            <person name="Spatafora J."/>
            <person name="Crous P."/>
            <person name="Grigoriev I."/>
        </authorList>
    </citation>
    <scope>NUCLEOTIDE SEQUENCE</scope>
    <source>
        <strain evidence="2">CBS 113389</strain>
    </source>
</reference>
<feature type="compositionally biased region" description="Polar residues" evidence="1">
    <location>
        <begin position="214"/>
        <end position="227"/>
    </location>
</feature>
<accession>A0A6A6PHD1</accession>
<dbReference type="EMBL" id="MU001641">
    <property type="protein sequence ID" value="KAF2479428.1"/>
    <property type="molecule type" value="Genomic_DNA"/>
</dbReference>
<evidence type="ECO:0000256" key="1">
    <source>
        <dbReference type="SAM" id="MobiDB-lite"/>
    </source>
</evidence>
<feature type="region of interest" description="Disordered" evidence="1">
    <location>
        <begin position="196"/>
        <end position="234"/>
    </location>
</feature>
<dbReference type="OrthoDB" id="5333304at2759"/>
<feature type="compositionally biased region" description="Basic residues" evidence="1">
    <location>
        <begin position="423"/>
        <end position="432"/>
    </location>
</feature>
<proteinExistence type="predicted"/>
<dbReference type="RefSeq" id="XP_033585998.1">
    <property type="nucleotide sequence ID" value="XM_033734645.1"/>
</dbReference>
<dbReference type="Proteomes" id="UP000799767">
    <property type="component" value="Unassembled WGS sequence"/>
</dbReference>
<feature type="compositionally biased region" description="Acidic residues" evidence="1">
    <location>
        <begin position="278"/>
        <end position="299"/>
    </location>
</feature>
<sequence>MAHVALANALVHRTTTPPSQPADEELYARLLRLRDVVVAGQHPSIKLPAAAIERLKRSLLASDPSQPDPRQRLSNSGINDAAFLANSLQPSSLPTQGSVPGLGGFASSLPNEARQQSLLQRPSASGLDPIFLEKSDSLIRAEGQLKRQRLERVLQEQGEQRKHSSRDRDGGADASAHIDIEAILLSALERVRPVSGLRDADKSGDDSSFDENDYYSSQVQSDWSSEASVGKGSDEATGAFTADFERLDGAGLPSAGVVPGISVHQPSKAGPQVYTHEPEDDYEPGEEEEDEGDEDDEYTPPDAAAFDSFHEEVAVGPTGQITPPEDDNSDYEPEEITDIDVTTPNHPPQASPRMQFARNHLTHIVAPQPNRVSPLATKGPTIELELVNGRPEVVRKPQTRRAHVHSRASTASPSGNGATGGSKKQRRNKKRKRDAEPSGRSKRRRERQAAPEANGALPYDEPYIKDEPVSPPPFLSVIDAPPYGQTYVQARPAEIDLTSPRYVPQPQYAYEPPYSRLGYQQLQAASPAVVRVASPSAYRPVQRDTQDLRRVASLHYAQRSPQQRTYSPVAPYRTASMTYGDLDLRQTRPPAEAAYHHGAERLRSPLRDPEHGGGYVAGASSPGMMPPPSAPARKIVVDQHGNRYLAAEVMPSPAPVQVSPYEPVDPRMAPPPLPASRRQPEQYVQANAYSSHDSHAAEPLRYREVSTSPVYQPIQGYEQFQPMPQRQQTAMHVNQLYAPARSYSTRPDEHQVFQPQAYGNNSLRHASVAPVQYARQDVPAPPIRAVSVMPSAEHGNGGLVYQQHVQPQQQRGYSQAPPGVMYVDQNGNPVFPTEIRQVRY</sequence>